<dbReference type="Proteomes" id="UP000887567">
    <property type="component" value="Unplaced"/>
</dbReference>
<feature type="region of interest" description="Disordered" evidence="8">
    <location>
        <begin position="14"/>
        <end position="34"/>
    </location>
</feature>
<dbReference type="Pfam" id="PF15250">
    <property type="entry name" value="Raftlin"/>
    <property type="match status" value="1"/>
</dbReference>
<dbReference type="KEGG" id="epa:110248583"/>
<evidence type="ECO:0000313" key="9">
    <source>
        <dbReference type="EnsemblMetazoa" id="XP_020910785.1"/>
    </source>
</evidence>
<reference evidence="9" key="1">
    <citation type="submission" date="2022-11" db="UniProtKB">
        <authorList>
            <consortium name="EnsemblMetazoa"/>
        </authorList>
    </citation>
    <scope>IDENTIFICATION</scope>
</reference>
<evidence type="ECO:0000256" key="4">
    <source>
        <dbReference type="ARBA" id="ARBA00022707"/>
    </source>
</evidence>
<keyword evidence="3" id="KW-1003">Cell membrane</keyword>
<dbReference type="GeneID" id="110248583"/>
<proteinExistence type="inferred from homology"/>
<evidence type="ECO:0000256" key="7">
    <source>
        <dbReference type="ARBA" id="ARBA00023288"/>
    </source>
</evidence>
<evidence type="ECO:0000256" key="5">
    <source>
        <dbReference type="ARBA" id="ARBA00023136"/>
    </source>
</evidence>
<comment type="subcellular location">
    <subcellularLocation>
        <location evidence="1">Cell membrane</location>
        <topology evidence="1">Lipid-anchor</topology>
    </subcellularLocation>
</comment>
<dbReference type="InterPro" id="IPR028169">
    <property type="entry name" value="Raftlin"/>
</dbReference>
<feature type="compositionally biased region" description="Low complexity" evidence="8">
    <location>
        <begin position="398"/>
        <end position="407"/>
    </location>
</feature>
<evidence type="ECO:0000256" key="6">
    <source>
        <dbReference type="ARBA" id="ARBA00023139"/>
    </source>
</evidence>
<dbReference type="GO" id="GO:0005886">
    <property type="term" value="C:plasma membrane"/>
    <property type="evidence" value="ECO:0007669"/>
    <property type="project" value="UniProtKB-SubCell"/>
</dbReference>
<comment type="similarity">
    <text evidence="2">Belongs to the raftlin family.</text>
</comment>
<keyword evidence="5" id="KW-0472">Membrane</keyword>
<name>A0A913XXJ1_EXADI</name>
<keyword evidence="10" id="KW-1185">Reference proteome</keyword>
<dbReference type="AlphaFoldDB" id="A0A913XXJ1"/>
<dbReference type="OrthoDB" id="5970923at2759"/>
<sequence length="431" mass="47971">MNLSSLRKKVGNFIAGEETGNSSRPDSGTYSDKNHTPLPVDPYLYAGLRYEYCFNTIEVLTVGESTRGLTGTKTVVSSDITSKYGELSSPYSQGFLLVDFNNVPGIGKIGWNSSESPFQAIFSRPLGIQVQHSWQLLVVKSSIRTSEHAGIMDQMSGRSHEVANKSEILAAIAQQAGRGGRIVCIEHTGQKRTSGMTKNLLGGSDETGCDVFFNMPMHENPILYTYQLVNVPVKVMMFGPGQLVKVSCDWMKHFNVYLQQGWRLAEIFWDQGKRSHGDFTFSGDHNSVWFFEKEKARLNDPTPVYHGTIIEYKHTVKIGFFQTKAKGDWAPMISEMGRRGWELACMLETPEVTNVGLGTITYKVLFFFQRKIVFVQSQQGLCQPPPFPSSGAQGHFTQYPPYAGAPAQGPPPPYSANDRPQPSAPFFPEKH</sequence>
<keyword evidence="7" id="KW-0449">Lipoprotein</keyword>
<evidence type="ECO:0000313" key="10">
    <source>
        <dbReference type="Proteomes" id="UP000887567"/>
    </source>
</evidence>
<dbReference type="RefSeq" id="XP_020910785.1">
    <property type="nucleotide sequence ID" value="XM_021055126.2"/>
</dbReference>
<organism evidence="9 10">
    <name type="scientific">Exaiptasia diaphana</name>
    <name type="common">Tropical sea anemone</name>
    <name type="synonym">Aiptasia pulchella</name>
    <dbReference type="NCBI Taxonomy" id="2652724"/>
    <lineage>
        <taxon>Eukaryota</taxon>
        <taxon>Metazoa</taxon>
        <taxon>Cnidaria</taxon>
        <taxon>Anthozoa</taxon>
        <taxon>Hexacorallia</taxon>
        <taxon>Actiniaria</taxon>
        <taxon>Aiptasiidae</taxon>
        <taxon>Exaiptasia</taxon>
    </lineage>
</organism>
<protein>
    <submittedName>
        <fullName evidence="9">Uncharacterized protein</fullName>
    </submittedName>
</protein>
<feature type="compositionally biased region" description="Polar residues" evidence="8">
    <location>
        <begin position="19"/>
        <end position="31"/>
    </location>
</feature>
<evidence type="ECO:0000256" key="2">
    <source>
        <dbReference type="ARBA" id="ARBA00006390"/>
    </source>
</evidence>
<keyword evidence="4" id="KW-0519">Myristate</keyword>
<keyword evidence="6" id="KW-0564">Palmitate</keyword>
<feature type="region of interest" description="Disordered" evidence="8">
    <location>
        <begin position="385"/>
        <end position="431"/>
    </location>
</feature>
<accession>A0A913XXJ1</accession>
<evidence type="ECO:0000256" key="8">
    <source>
        <dbReference type="SAM" id="MobiDB-lite"/>
    </source>
</evidence>
<evidence type="ECO:0000256" key="3">
    <source>
        <dbReference type="ARBA" id="ARBA00022475"/>
    </source>
</evidence>
<dbReference type="OMA" id="MISEMGR"/>
<dbReference type="EnsemblMetazoa" id="XM_021055126.2">
    <property type="protein sequence ID" value="XP_020910785.1"/>
    <property type="gene ID" value="LOC110248583"/>
</dbReference>
<evidence type="ECO:0000256" key="1">
    <source>
        <dbReference type="ARBA" id="ARBA00004193"/>
    </source>
</evidence>